<sequence>MILHGLALSFAIADLFITVITDPRDRISRGAAILATLAMSAAMVDGLLFGGTARRAVVWAVVLVAMAIGLAFAGRLRRNPGAVAATGHGALEVPLGLIVMAFIPFISPGTPGVPADSHGAHGSSADGGLLTATLVTVVVALALRILRSTRSLDRSSHPLAARVCMLCSLVTMLAAPH</sequence>
<evidence type="ECO:0000313" key="3">
    <source>
        <dbReference type="Proteomes" id="UP000288603"/>
    </source>
</evidence>
<reference evidence="2 3" key="1">
    <citation type="submission" date="2018-12" db="EMBL/GenBank/DDBJ databases">
        <authorList>
            <person name="Li F."/>
        </authorList>
    </citation>
    <scope>NUCLEOTIDE SEQUENCE [LARGE SCALE GENOMIC DNA]</scope>
    <source>
        <strain evidence="2 3">8H24J-4-2</strain>
    </source>
</reference>
<organism evidence="2 3">
    <name type="scientific">Labedella populi</name>
    <dbReference type="NCBI Taxonomy" id="2498850"/>
    <lineage>
        <taxon>Bacteria</taxon>
        <taxon>Bacillati</taxon>
        <taxon>Actinomycetota</taxon>
        <taxon>Actinomycetes</taxon>
        <taxon>Micrococcales</taxon>
        <taxon>Microbacteriaceae</taxon>
        <taxon>Labedella</taxon>
    </lineage>
</organism>
<proteinExistence type="predicted"/>
<protein>
    <submittedName>
        <fullName evidence="2">Uncharacterized protein</fullName>
    </submittedName>
</protein>
<keyword evidence="1" id="KW-1133">Transmembrane helix</keyword>
<dbReference type="Proteomes" id="UP000288603">
    <property type="component" value="Unassembled WGS sequence"/>
</dbReference>
<feature type="transmembrane region" description="Helical" evidence="1">
    <location>
        <begin position="30"/>
        <end position="50"/>
    </location>
</feature>
<gene>
    <name evidence="2" type="ORF">ELQ92_11540</name>
</gene>
<dbReference type="EMBL" id="RZNC01000004">
    <property type="protein sequence ID" value="RWZ59473.1"/>
    <property type="molecule type" value="Genomic_DNA"/>
</dbReference>
<keyword evidence="1" id="KW-0472">Membrane</keyword>
<keyword evidence="3" id="KW-1185">Reference proteome</keyword>
<feature type="transmembrane region" description="Helical" evidence="1">
    <location>
        <begin position="56"/>
        <end position="76"/>
    </location>
</feature>
<feature type="transmembrane region" description="Helical" evidence="1">
    <location>
        <begin position="127"/>
        <end position="147"/>
    </location>
</feature>
<accession>A0A3S3ZL83</accession>
<dbReference type="AlphaFoldDB" id="A0A3S3ZL83"/>
<dbReference type="OrthoDB" id="9831526at2"/>
<feature type="transmembrane region" description="Helical" evidence="1">
    <location>
        <begin position="159"/>
        <end position="176"/>
    </location>
</feature>
<dbReference type="RefSeq" id="WP_128494798.1">
    <property type="nucleotide sequence ID" value="NZ_RZNC01000004.1"/>
</dbReference>
<name>A0A3S3ZL83_9MICO</name>
<comment type="caution">
    <text evidence="2">The sequence shown here is derived from an EMBL/GenBank/DDBJ whole genome shotgun (WGS) entry which is preliminary data.</text>
</comment>
<evidence type="ECO:0000256" key="1">
    <source>
        <dbReference type="SAM" id="Phobius"/>
    </source>
</evidence>
<keyword evidence="1" id="KW-0812">Transmembrane</keyword>
<feature type="transmembrane region" description="Helical" evidence="1">
    <location>
        <begin position="88"/>
        <end position="107"/>
    </location>
</feature>
<evidence type="ECO:0000313" key="2">
    <source>
        <dbReference type="EMBL" id="RWZ59473.1"/>
    </source>
</evidence>